<evidence type="ECO:0000256" key="2">
    <source>
        <dbReference type="ARBA" id="ARBA00022692"/>
    </source>
</evidence>
<keyword evidence="4 5" id="KW-0472">Membrane</keyword>
<dbReference type="Pfam" id="PF03619">
    <property type="entry name" value="Solute_trans_a"/>
    <property type="match status" value="1"/>
</dbReference>
<name>A0A507D4T9_9FUNG</name>
<dbReference type="OrthoDB" id="5348404at2759"/>
<proteinExistence type="predicted"/>
<comment type="caution">
    <text evidence="6">The sequence shown here is derived from an EMBL/GenBank/DDBJ whole genome shotgun (WGS) entry which is preliminary data.</text>
</comment>
<dbReference type="PANTHER" id="PTHR23423">
    <property type="entry name" value="ORGANIC SOLUTE TRANSPORTER-RELATED"/>
    <property type="match status" value="1"/>
</dbReference>
<sequence>MLPRNAGNFGAQCTFWMLEALKHTSPYLILSLAGRSCQQSEVWILDWIEKEQAQRLLKYGPPLDPDFNTYTPNNASATLAKLLHSLIATPRRTARIIKKSCFRVTDSASVAEESFTPRNPVRCHWIEPGLNVTQILNVLNEERHIQGWIIAGVFTMLATTLSLSLMMSHFLNYNNKKEQRQVVRILLMVPIYSIISWLSFRYYWHSVYYGLLRDVYEAFVIYSFYELVLMYLGDDWNSQELAVRKAGRKSFIFPLCFWTYNPSSSTFFMNMKIGVMQYVIIKPLVALAAAITGALGMYCPESESPRYAHVYLSAIAAASVSLAMWVLVTLFFTVEEDIKNRNPLGKFLSIKFVIFLTFWQQMVFNILVRVVNEGHVNVVLYLGLEAQRQAMPVLVVGDGEFGWRAPYRASPAKSCFRTAAAAGALVVFSPERYTSTFSSSMTKGMDFWSADSLPIYGPQVRLPDVTENAPRCNHRKKRRDFRSHEGGFPVSTAHKKTLYCYEDDGAGWPSHATSFCPDAQLVPSTVWRLKSDTSPALFVHPVGGVQDVQPQPRVVVHRDRSSRQHMNANFHSYCLTRGVVQEYMLPPWLHAAWTAVPPDEW</sequence>
<gene>
    <name evidence="6" type="ORF">SeLEV6574_g03230</name>
</gene>
<feature type="transmembrane region" description="Helical" evidence="5">
    <location>
        <begin position="279"/>
        <end position="298"/>
    </location>
</feature>
<evidence type="ECO:0000256" key="3">
    <source>
        <dbReference type="ARBA" id="ARBA00022989"/>
    </source>
</evidence>
<feature type="transmembrane region" description="Helical" evidence="5">
    <location>
        <begin position="310"/>
        <end position="332"/>
    </location>
</feature>
<keyword evidence="2 5" id="KW-0812">Transmembrane</keyword>
<feature type="transmembrane region" description="Helical" evidence="5">
    <location>
        <begin position="344"/>
        <end position="362"/>
    </location>
</feature>
<evidence type="ECO:0000256" key="1">
    <source>
        <dbReference type="ARBA" id="ARBA00004141"/>
    </source>
</evidence>
<dbReference type="InterPro" id="IPR005178">
    <property type="entry name" value="Ostalpha/TMEM184C"/>
</dbReference>
<dbReference type="AlphaFoldDB" id="A0A507D4T9"/>
<comment type="subcellular location">
    <subcellularLocation>
        <location evidence="1">Membrane</location>
        <topology evidence="1">Multi-pass membrane protein</topology>
    </subcellularLocation>
</comment>
<feature type="transmembrane region" description="Helical" evidence="5">
    <location>
        <begin position="183"/>
        <end position="203"/>
    </location>
</feature>
<keyword evidence="3 5" id="KW-1133">Transmembrane helix</keyword>
<evidence type="ECO:0000256" key="4">
    <source>
        <dbReference type="ARBA" id="ARBA00023136"/>
    </source>
</evidence>
<dbReference type="EMBL" id="QEAM01000104">
    <property type="protein sequence ID" value="TPX46434.1"/>
    <property type="molecule type" value="Genomic_DNA"/>
</dbReference>
<organism evidence="6 7">
    <name type="scientific">Synchytrium endobioticum</name>
    <dbReference type="NCBI Taxonomy" id="286115"/>
    <lineage>
        <taxon>Eukaryota</taxon>
        <taxon>Fungi</taxon>
        <taxon>Fungi incertae sedis</taxon>
        <taxon>Chytridiomycota</taxon>
        <taxon>Chytridiomycota incertae sedis</taxon>
        <taxon>Chytridiomycetes</taxon>
        <taxon>Synchytriales</taxon>
        <taxon>Synchytriaceae</taxon>
        <taxon>Synchytrium</taxon>
    </lineage>
</organism>
<dbReference type="Proteomes" id="UP000320475">
    <property type="component" value="Unassembled WGS sequence"/>
</dbReference>
<dbReference type="GO" id="GO:0016020">
    <property type="term" value="C:membrane"/>
    <property type="evidence" value="ECO:0007669"/>
    <property type="project" value="UniProtKB-SubCell"/>
</dbReference>
<evidence type="ECO:0000313" key="6">
    <source>
        <dbReference type="EMBL" id="TPX46434.1"/>
    </source>
</evidence>
<dbReference type="VEuPathDB" id="FungiDB:SeMB42_g03633"/>
<feature type="transmembrane region" description="Helical" evidence="5">
    <location>
        <begin position="148"/>
        <end position="171"/>
    </location>
</feature>
<accession>A0A507D4T9</accession>
<evidence type="ECO:0000256" key="5">
    <source>
        <dbReference type="SAM" id="Phobius"/>
    </source>
</evidence>
<reference evidence="6 7" key="1">
    <citation type="journal article" date="2019" name="Sci. Rep.">
        <title>Comparative genomics of chytrid fungi reveal insights into the obligate biotrophic and pathogenic lifestyle of Synchytrium endobioticum.</title>
        <authorList>
            <person name="van de Vossenberg B.T.L.H."/>
            <person name="Warris S."/>
            <person name="Nguyen H.D.T."/>
            <person name="van Gent-Pelzer M.P.E."/>
            <person name="Joly D.L."/>
            <person name="van de Geest H.C."/>
            <person name="Bonants P.J.M."/>
            <person name="Smith D.S."/>
            <person name="Levesque C.A."/>
            <person name="van der Lee T.A.J."/>
        </authorList>
    </citation>
    <scope>NUCLEOTIDE SEQUENCE [LARGE SCALE GENOMIC DNA]</scope>
    <source>
        <strain evidence="6 7">LEV6574</strain>
    </source>
</reference>
<protein>
    <submittedName>
        <fullName evidence="6">Uncharacterized protein</fullName>
    </submittedName>
</protein>
<evidence type="ECO:0000313" key="7">
    <source>
        <dbReference type="Proteomes" id="UP000320475"/>
    </source>
</evidence>
<dbReference type="SMART" id="SM01417">
    <property type="entry name" value="Solute_trans_a"/>
    <property type="match status" value="1"/>
</dbReference>
<dbReference type="VEuPathDB" id="FungiDB:SeMB42_g04972"/>
<feature type="transmembrane region" description="Helical" evidence="5">
    <location>
        <begin position="215"/>
        <end position="232"/>
    </location>
</feature>